<dbReference type="InParanoid" id="A0A1Y1Z0S7"/>
<dbReference type="Pfam" id="PF08238">
    <property type="entry name" value="Sel1"/>
    <property type="match status" value="7"/>
</dbReference>
<dbReference type="Gene3D" id="1.25.40.10">
    <property type="entry name" value="Tetratricopeptide repeat domain"/>
    <property type="match status" value="2"/>
</dbReference>
<dbReference type="FunCoup" id="A0A1Y1Z0S7">
    <property type="interactions" value="19"/>
</dbReference>
<dbReference type="InterPro" id="IPR006597">
    <property type="entry name" value="Sel1-like"/>
</dbReference>
<organism evidence="3 4">
    <name type="scientific">Basidiobolus meristosporus CBS 931.73</name>
    <dbReference type="NCBI Taxonomy" id="1314790"/>
    <lineage>
        <taxon>Eukaryota</taxon>
        <taxon>Fungi</taxon>
        <taxon>Fungi incertae sedis</taxon>
        <taxon>Zoopagomycota</taxon>
        <taxon>Entomophthoromycotina</taxon>
        <taxon>Basidiobolomycetes</taxon>
        <taxon>Basidiobolales</taxon>
        <taxon>Basidiobolaceae</taxon>
        <taxon>Basidiobolus</taxon>
    </lineage>
</organism>
<feature type="compositionally biased region" description="Basic and acidic residues" evidence="2">
    <location>
        <begin position="333"/>
        <end position="345"/>
    </location>
</feature>
<dbReference type="PANTHER" id="PTHR46430">
    <property type="entry name" value="PROTEIN SKT5-RELATED"/>
    <property type="match status" value="1"/>
</dbReference>
<dbReference type="Proteomes" id="UP000193498">
    <property type="component" value="Unassembled WGS sequence"/>
</dbReference>
<dbReference type="EMBL" id="MCFE01000045">
    <property type="protein sequence ID" value="ORY03537.1"/>
    <property type="molecule type" value="Genomic_DNA"/>
</dbReference>
<evidence type="ECO:0000256" key="2">
    <source>
        <dbReference type="SAM" id="MobiDB-lite"/>
    </source>
</evidence>
<dbReference type="OrthoDB" id="272077at2759"/>
<comment type="caution">
    <text evidence="3">The sequence shown here is derived from an EMBL/GenBank/DDBJ whole genome shotgun (WGS) entry which is preliminary data.</text>
</comment>
<gene>
    <name evidence="3" type="ORF">K493DRAFT_254149</name>
</gene>
<dbReference type="AlphaFoldDB" id="A0A1Y1Z0S7"/>
<feature type="compositionally biased region" description="Basic and acidic residues" evidence="2">
    <location>
        <begin position="358"/>
        <end position="376"/>
    </location>
</feature>
<dbReference type="PANTHER" id="PTHR46430:SF2">
    <property type="entry name" value="CHITIN SYNTHASE REGULATORY FACTOR 4"/>
    <property type="match status" value="1"/>
</dbReference>
<evidence type="ECO:0000313" key="4">
    <source>
        <dbReference type="Proteomes" id="UP000193498"/>
    </source>
</evidence>
<evidence type="ECO:0000313" key="3">
    <source>
        <dbReference type="EMBL" id="ORY03537.1"/>
    </source>
</evidence>
<dbReference type="STRING" id="1314790.A0A1Y1Z0S7"/>
<reference evidence="3 4" key="1">
    <citation type="submission" date="2016-07" db="EMBL/GenBank/DDBJ databases">
        <title>Pervasive Adenine N6-methylation of Active Genes in Fungi.</title>
        <authorList>
            <consortium name="DOE Joint Genome Institute"/>
            <person name="Mondo S.J."/>
            <person name="Dannebaum R.O."/>
            <person name="Kuo R.C."/>
            <person name="Labutti K."/>
            <person name="Haridas S."/>
            <person name="Kuo A."/>
            <person name="Salamov A."/>
            <person name="Ahrendt S.R."/>
            <person name="Lipzen A."/>
            <person name="Sullivan W."/>
            <person name="Andreopoulos W.B."/>
            <person name="Clum A."/>
            <person name="Lindquist E."/>
            <person name="Daum C."/>
            <person name="Ramamoorthy G.K."/>
            <person name="Gryganskyi A."/>
            <person name="Culley D."/>
            <person name="Magnuson J.K."/>
            <person name="James T.Y."/>
            <person name="O'Malley M.A."/>
            <person name="Stajich J.E."/>
            <person name="Spatafora J.W."/>
            <person name="Visel A."/>
            <person name="Grigoriev I.V."/>
        </authorList>
    </citation>
    <scope>NUCLEOTIDE SEQUENCE [LARGE SCALE GENOMIC DNA]</scope>
    <source>
        <strain evidence="3 4">CBS 931.73</strain>
    </source>
</reference>
<proteinExistence type="predicted"/>
<keyword evidence="1" id="KW-0677">Repeat</keyword>
<accession>A0A1Y1Z0S7</accession>
<name>A0A1Y1Z0S7_9FUNG</name>
<keyword evidence="4" id="KW-1185">Reference proteome</keyword>
<dbReference type="SUPFAM" id="SSF81901">
    <property type="entry name" value="HCP-like"/>
    <property type="match status" value="2"/>
</dbReference>
<dbReference type="SMART" id="SM00671">
    <property type="entry name" value="SEL1"/>
    <property type="match status" value="7"/>
</dbReference>
<sequence length="376" mass="41758">MYRENAKKTNNPTVQLEFAKYLVACAAVLGEPCSTSNDYDSGKPANKNSKDLLEEANFWIRRLQKSGDPEATYILGTWVENGLYGFSPNPYKAFALYNKSSKLGFVKAIHKVAIYHEARKEYSKAQQFFLKAASQGSTSANYRLAKAYMHGELKLKPNINQGILYLTRAVNSNDSLECPEASYIYGLILTGAYTQVDVSSIPKDVGMAHDLIEKAAELGYTPALYKLGYSYEFGELGYKIDPAKSIFYYKQGAERGDPECQMGLSGWYLSGVPGVLEPNDDLAYSWCNQAASKGLPKAEFAMGYYYELGVGVPKDMSMANFWYVRAASHGSKEAQSRLERGDESPPHPIIAGARAQGLHKEMKDQKKQTKEDCIVS</sequence>
<dbReference type="InterPro" id="IPR011990">
    <property type="entry name" value="TPR-like_helical_dom_sf"/>
</dbReference>
<protein>
    <submittedName>
        <fullName evidence="3">HCP-like protein</fullName>
    </submittedName>
</protein>
<feature type="region of interest" description="Disordered" evidence="2">
    <location>
        <begin position="333"/>
        <end position="376"/>
    </location>
</feature>
<dbReference type="InterPro" id="IPR051726">
    <property type="entry name" value="Chitin_Synth_Reg"/>
</dbReference>
<evidence type="ECO:0000256" key="1">
    <source>
        <dbReference type="ARBA" id="ARBA00022737"/>
    </source>
</evidence>